<dbReference type="EMBL" id="JARAKH010000018">
    <property type="protein sequence ID" value="KAK8394870.1"/>
    <property type="molecule type" value="Genomic_DNA"/>
</dbReference>
<keyword evidence="3" id="KW-1185">Reference proteome</keyword>
<feature type="compositionally biased region" description="Polar residues" evidence="1">
    <location>
        <begin position="586"/>
        <end position="601"/>
    </location>
</feature>
<organism evidence="2 3">
    <name type="scientific">Scylla paramamosain</name>
    <name type="common">Mud crab</name>
    <dbReference type="NCBI Taxonomy" id="85552"/>
    <lineage>
        <taxon>Eukaryota</taxon>
        <taxon>Metazoa</taxon>
        <taxon>Ecdysozoa</taxon>
        <taxon>Arthropoda</taxon>
        <taxon>Crustacea</taxon>
        <taxon>Multicrustacea</taxon>
        <taxon>Malacostraca</taxon>
        <taxon>Eumalacostraca</taxon>
        <taxon>Eucarida</taxon>
        <taxon>Decapoda</taxon>
        <taxon>Pleocyemata</taxon>
        <taxon>Brachyura</taxon>
        <taxon>Eubrachyura</taxon>
        <taxon>Portunoidea</taxon>
        <taxon>Portunidae</taxon>
        <taxon>Portuninae</taxon>
        <taxon>Scylla</taxon>
    </lineage>
</organism>
<feature type="compositionally biased region" description="Basic residues" evidence="1">
    <location>
        <begin position="221"/>
        <end position="234"/>
    </location>
</feature>
<gene>
    <name evidence="2" type="ORF">O3P69_005976</name>
</gene>
<feature type="compositionally biased region" description="Low complexity" evidence="1">
    <location>
        <begin position="436"/>
        <end position="445"/>
    </location>
</feature>
<evidence type="ECO:0000256" key="1">
    <source>
        <dbReference type="SAM" id="MobiDB-lite"/>
    </source>
</evidence>
<sequence>MSTSPRYTRTLKYEALSSITLIHNTHNLYIKVVRCSLARATSRVVDRRGVNTYLPTCLPARPPACLPACHPACLAPGQVQINSFTGGAGRTGEAGEAAEYLLALLRRESGVGGAVRGAPGRPADQGRPTCSLPLLGVWLGGVGGHGRAGEGGGGGVCLWRRKGEALGQLTEERRGGQEDLDAVVDSVNAAGLQQTTRYTGGLQDSEDGRSKTQGGNGGSGGRRHHNNHGSRRHHDCNNNDIAECVELLEVLTNKDLGFAATVDELNKMCPVLLEGLQCIDNYTRRCLTQKHRDYFNKLYAGTIRVIKDLCNTRGRYQEEYIRHAPCMRQVNPKYNVCSVTYHRKTVALNDMQDASVTLSEDEKNRNVIILCCSFQEYLQCSERVVFETCGNETALFTKEFLDRMAGPIVQGECSSIVNMYLCPQDLFPHHPEGSPRPDSTTDPSSSPVPPPTPTTRMPQDKVETAGEETQPPAAASAPPPTPRPLPEIGMLYTHGTTQRTLTTLAGALDRLGEGGDADGASPFRGPGAEAAAAVGSHTTVRSNVALHQLELDLEPVSLHEPEYVAAAEVHQPSESPREHGQHDTPAESTTSLPPSNAPSTHQEAKFARPPGPLG</sequence>
<dbReference type="Proteomes" id="UP001487740">
    <property type="component" value="Unassembled WGS sequence"/>
</dbReference>
<dbReference type="PANTHER" id="PTHR33964">
    <property type="entry name" value="RE45066P-RELATED"/>
    <property type="match status" value="1"/>
</dbReference>
<proteinExistence type="predicted"/>
<feature type="compositionally biased region" description="Basic and acidic residues" evidence="1">
    <location>
        <begin position="575"/>
        <end position="585"/>
    </location>
</feature>
<protein>
    <submittedName>
        <fullName evidence="2">Uncharacterized protein</fullName>
    </submittedName>
</protein>
<feature type="region of interest" description="Disordered" evidence="1">
    <location>
        <begin position="563"/>
        <end position="614"/>
    </location>
</feature>
<dbReference type="PANTHER" id="PTHR33964:SF1">
    <property type="entry name" value="RE45066P"/>
    <property type="match status" value="1"/>
</dbReference>
<reference evidence="2 3" key="1">
    <citation type="submission" date="2023-03" db="EMBL/GenBank/DDBJ databases">
        <title>High-quality genome of Scylla paramamosain provides insights in environmental adaptation.</title>
        <authorList>
            <person name="Zhang L."/>
        </authorList>
    </citation>
    <scope>NUCLEOTIDE SEQUENCE [LARGE SCALE GENOMIC DNA]</scope>
    <source>
        <strain evidence="2">LZ_2023a</strain>
        <tissue evidence="2">Muscle</tissue>
    </source>
</reference>
<feature type="region of interest" description="Disordered" evidence="1">
    <location>
        <begin position="428"/>
        <end position="489"/>
    </location>
</feature>
<dbReference type="AlphaFoldDB" id="A0AAW0U4F6"/>
<comment type="caution">
    <text evidence="2">The sequence shown here is derived from an EMBL/GenBank/DDBJ whole genome shotgun (WGS) entry which is preliminary data.</text>
</comment>
<name>A0AAW0U4F6_SCYPA</name>
<feature type="region of interest" description="Disordered" evidence="1">
    <location>
        <begin position="194"/>
        <end position="234"/>
    </location>
</feature>
<evidence type="ECO:0000313" key="3">
    <source>
        <dbReference type="Proteomes" id="UP001487740"/>
    </source>
</evidence>
<accession>A0AAW0U4F6</accession>
<evidence type="ECO:0000313" key="2">
    <source>
        <dbReference type="EMBL" id="KAK8394870.1"/>
    </source>
</evidence>